<dbReference type="EMBL" id="BRYB01006517">
    <property type="protein sequence ID" value="GMI50811.1"/>
    <property type="molecule type" value="Genomic_DNA"/>
</dbReference>
<evidence type="ECO:0000256" key="1">
    <source>
        <dbReference type="SAM" id="MobiDB-lite"/>
    </source>
</evidence>
<keyword evidence="3" id="KW-1185">Reference proteome</keyword>
<accession>A0ABQ6NAF4</accession>
<feature type="compositionally biased region" description="Low complexity" evidence="1">
    <location>
        <begin position="14"/>
        <end position="23"/>
    </location>
</feature>
<reference evidence="2 3" key="1">
    <citation type="journal article" date="2023" name="Commun. Biol.">
        <title>Genome analysis of Parmales, the sister group of diatoms, reveals the evolutionary specialization of diatoms from phago-mixotrophs to photoautotrophs.</title>
        <authorList>
            <person name="Ban H."/>
            <person name="Sato S."/>
            <person name="Yoshikawa S."/>
            <person name="Yamada K."/>
            <person name="Nakamura Y."/>
            <person name="Ichinomiya M."/>
            <person name="Sato N."/>
            <person name="Blanc-Mathieu R."/>
            <person name="Endo H."/>
            <person name="Kuwata A."/>
            <person name="Ogata H."/>
        </authorList>
    </citation>
    <scope>NUCLEOTIDE SEQUENCE [LARGE SCALE GENOMIC DNA]</scope>
</reference>
<evidence type="ECO:0000313" key="2">
    <source>
        <dbReference type="EMBL" id="GMI50811.1"/>
    </source>
</evidence>
<feature type="region of interest" description="Disordered" evidence="1">
    <location>
        <begin position="59"/>
        <end position="78"/>
    </location>
</feature>
<protein>
    <submittedName>
        <fullName evidence="2">Uncharacterized protein</fullName>
    </submittedName>
</protein>
<feature type="region of interest" description="Disordered" evidence="1">
    <location>
        <begin position="1"/>
        <end position="31"/>
    </location>
</feature>
<comment type="caution">
    <text evidence="2">The sequence shown here is derived from an EMBL/GenBank/DDBJ whole genome shotgun (WGS) entry which is preliminary data.</text>
</comment>
<sequence>MDWFAPAGSPPAPSADGGWASSGDELESFEQQQSVAVLSTLRSVEEELLRVSASLDVHAAASAASSPPPAAAVDDSPEAAVQRWYALQARAARPPFEEWAGKFPFLRVEGRGLGLPPAGAGGGGGEAEREAEREEVLAEHCEVCREGDPARRALEEAVLEDLGRVLGEERELLRRGKADEARGGGGVMRYVAGARSG</sequence>
<organism evidence="2 3">
    <name type="scientific">Tetraparma gracilis</name>
    <dbReference type="NCBI Taxonomy" id="2962635"/>
    <lineage>
        <taxon>Eukaryota</taxon>
        <taxon>Sar</taxon>
        <taxon>Stramenopiles</taxon>
        <taxon>Ochrophyta</taxon>
        <taxon>Bolidophyceae</taxon>
        <taxon>Parmales</taxon>
        <taxon>Triparmaceae</taxon>
        <taxon>Tetraparma</taxon>
    </lineage>
</organism>
<evidence type="ECO:0000313" key="3">
    <source>
        <dbReference type="Proteomes" id="UP001165060"/>
    </source>
</evidence>
<dbReference type="Proteomes" id="UP001165060">
    <property type="component" value="Unassembled WGS sequence"/>
</dbReference>
<proteinExistence type="predicted"/>
<name>A0ABQ6NAF4_9STRA</name>
<gene>
    <name evidence="2" type="ORF">TeGR_g12752</name>
</gene>
<feature type="region of interest" description="Disordered" evidence="1">
    <location>
        <begin position="114"/>
        <end position="134"/>
    </location>
</feature>